<reference evidence="2 3" key="1">
    <citation type="submission" date="2018-06" db="EMBL/GenBank/DDBJ databases">
        <authorList>
            <consortium name="Pathogen Informatics"/>
            <person name="Doyle S."/>
        </authorList>
    </citation>
    <scope>NUCLEOTIDE SEQUENCE [LARGE SCALE GENOMIC DNA]</scope>
    <source>
        <strain evidence="2 3">NCTC1934</strain>
    </source>
</reference>
<sequence>MAGKRTVLTVRLRRLAAMLGELREHSGLSKEEVSSRTGINVTTLYRIKTAQARPQRRTLTAMLDLYGIGEPQRSDALQLLTDALKPGMARPFEAAVGEVYGAYINFEAEALSARFFQASYIPGLLQTEEYADAVMQTSWPKISDEVRSQRVRARVERAKVLTKEEPLELWVVLDEAVIRRMVGGPEVMIGQLQRLLGDAAQRNVILQLLPFDAGAHPGMSGSFVVLDFQNPADPELVYVEGIASDEIIEGHSEVRRYGVMFDQLRAMALSPRNSEEVINQVIEELRQST</sequence>
<dbReference type="Pfam" id="PF13560">
    <property type="entry name" value="HTH_31"/>
    <property type="match status" value="1"/>
</dbReference>
<proteinExistence type="predicted"/>
<dbReference type="STRING" id="1406858.GCA_000710895_03263"/>
<dbReference type="GO" id="GO:0003677">
    <property type="term" value="F:DNA binding"/>
    <property type="evidence" value="ECO:0007669"/>
    <property type="project" value="InterPro"/>
</dbReference>
<dbReference type="AlphaFoldDB" id="A0A378YQB7"/>
<dbReference type="EMBL" id="UGRY01000002">
    <property type="protein sequence ID" value="SUA79356.1"/>
    <property type="molecule type" value="Genomic_DNA"/>
</dbReference>
<dbReference type="CDD" id="cd00093">
    <property type="entry name" value="HTH_XRE"/>
    <property type="match status" value="1"/>
</dbReference>
<keyword evidence="3" id="KW-1185">Reference proteome</keyword>
<name>A0A378YQB7_9NOCA</name>
<dbReference type="Pfam" id="PF19054">
    <property type="entry name" value="DUF5753"/>
    <property type="match status" value="1"/>
</dbReference>
<dbReference type="RefSeq" id="WP_051037547.1">
    <property type="nucleotide sequence ID" value="NZ_UGRY01000002.1"/>
</dbReference>
<gene>
    <name evidence="2" type="ORF">NCTC1934_03748</name>
</gene>
<dbReference type="SUPFAM" id="SSF47413">
    <property type="entry name" value="lambda repressor-like DNA-binding domains"/>
    <property type="match status" value="1"/>
</dbReference>
<evidence type="ECO:0000259" key="1">
    <source>
        <dbReference type="PROSITE" id="PS50943"/>
    </source>
</evidence>
<dbReference type="InterPro" id="IPR010982">
    <property type="entry name" value="Lambda_DNA-bd_dom_sf"/>
</dbReference>
<dbReference type="Proteomes" id="UP000255467">
    <property type="component" value="Unassembled WGS sequence"/>
</dbReference>
<dbReference type="InterPro" id="IPR001387">
    <property type="entry name" value="Cro/C1-type_HTH"/>
</dbReference>
<dbReference type="InterPro" id="IPR043917">
    <property type="entry name" value="DUF5753"/>
</dbReference>
<dbReference type="Gene3D" id="1.10.260.40">
    <property type="entry name" value="lambda repressor-like DNA-binding domains"/>
    <property type="match status" value="1"/>
</dbReference>
<accession>A0A378YQB7</accession>
<dbReference type="OrthoDB" id="2897536at2"/>
<organism evidence="2 3">
    <name type="scientific">Nocardia otitidiscaviarum</name>
    <dbReference type="NCBI Taxonomy" id="1823"/>
    <lineage>
        <taxon>Bacteria</taxon>
        <taxon>Bacillati</taxon>
        <taxon>Actinomycetota</taxon>
        <taxon>Actinomycetes</taxon>
        <taxon>Mycobacteriales</taxon>
        <taxon>Nocardiaceae</taxon>
        <taxon>Nocardia</taxon>
    </lineage>
</organism>
<protein>
    <submittedName>
        <fullName evidence="2">Helix-turn-helix</fullName>
    </submittedName>
</protein>
<evidence type="ECO:0000313" key="3">
    <source>
        <dbReference type="Proteomes" id="UP000255467"/>
    </source>
</evidence>
<dbReference type="SMART" id="SM00530">
    <property type="entry name" value="HTH_XRE"/>
    <property type="match status" value="1"/>
</dbReference>
<feature type="domain" description="HTH cro/C1-type" evidence="1">
    <location>
        <begin position="21"/>
        <end position="74"/>
    </location>
</feature>
<dbReference type="PROSITE" id="PS50943">
    <property type="entry name" value="HTH_CROC1"/>
    <property type="match status" value="1"/>
</dbReference>
<evidence type="ECO:0000313" key="2">
    <source>
        <dbReference type="EMBL" id="SUA79356.1"/>
    </source>
</evidence>